<gene>
    <name evidence="2" type="ORF">LKMONMHP_4133</name>
</gene>
<protein>
    <recommendedName>
        <fullName evidence="4">Multiple resistance and pH regulation protein F</fullName>
    </recommendedName>
</protein>
<sequence>MSATPFLVSACALVPALALSGLAAYRGNIARRFAAAQLASTVTVVVLILLTFAIDQPSSIDLALTLVVLSLPASLLTAVFLERWL</sequence>
<keyword evidence="3" id="KW-1185">Reference proteome</keyword>
<feature type="transmembrane region" description="Helical" evidence="1">
    <location>
        <begin position="32"/>
        <end position="54"/>
    </location>
</feature>
<comment type="caution">
    <text evidence="2">The sequence shown here is derived from an EMBL/GenBank/DDBJ whole genome shotgun (WGS) entry which is preliminary data.</text>
</comment>
<dbReference type="EMBL" id="BPQV01000014">
    <property type="protein sequence ID" value="GJE29254.1"/>
    <property type="molecule type" value="Genomic_DNA"/>
</dbReference>
<evidence type="ECO:0000313" key="2">
    <source>
        <dbReference type="EMBL" id="GJE29254.1"/>
    </source>
</evidence>
<reference evidence="2" key="2">
    <citation type="submission" date="2021-08" db="EMBL/GenBank/DDBJ databases">
        <authorList>
            <person name="Tani A."/>
            <person name="Ola A."/>
            <person name="Ogura Y."/>
            <person name="Katsura K."/>
            <person name="Hayashi T."/>
        </authorList>
    </citation>
    <scope>NUCLEOTIDE SEQUENCE</scope>
    <source>
        <strain evidence="2">NBRC 15689</strain>
    </source>
</reference>
<keyword evidence="1" id="KW-1133">Transmembrane helix</keyword>
<reference evidence="2" key="1">
    <citation type="journal article" date="2021" name="Front. Microbiol.">
        <title>Comprehensive Comparative Genomics and Phenotyping of Methylobacterium Species.</title>
        <authorList>
            <person name="Alessa O."/>
            <person name="Ogura Y."/>
            <person name="Fujitani Y."/>
            <person name="Takami H."/>
            <person name="Hayashi T."/>
            <person name="Sahin N."/>
            <person name="Tani A."/>
        </authorList>
    </citation>
    <scope>NUCLEOTIDE SEQUENCE</scope>
    <source>
        <strain evidence="2">NBRC 15689</strain>
    </source>
</reference>
<evidence type="ECO:0000313" key="3">
    <source>
        <dbReference type="Proteomes" id="UP001055156"/>
    </source>
</evidence>
<organism evidence="2 3">
    <name type="scientific">Methylobacterium organophilum</name>
    <dbReference type="NCBI Taxonomy" id="410"/>
    <lineage>
        <taxon>Bacteria</taxon>
        <taxon>Pseudomonadati</taxon>
        <taxon>Pseudomonadota</taxon>
        <taxon>Alphaproteobacteria</taxon>
        <taxon>Hyphomicrobiales</taxon>
        <taxon>Methylobacteriaceae</taxon>
        <taxon>Methylobacterium</taxon>
    </lineage>
</organism>
<evidence type="ECO:0000256" key="1">
    <source>
        <dbReference type="SAM" id="Phobius"/>
    </source>
</evidence>
<feature type="transmembrane region" description="Helical" evidence="1">
    <location>
        <begin position="60"/>
        <end position="81"/>
    </location>
</feature>
<proteinExistence type="predicted"/>
<feature type="transmembrane region" description="Helical" evidence="1">
    <location>
        <begin position="6"/>
        <end position="25"/>
    </location>
</feature>
<evidence type="ECO:0008006" key="4">
    <source>
        <dbReference type="Google" id="ProtNLM"/>
    </source>
</evidence>
<accession>A0ABQ4TEW5</accession>
<keyword evidence="1" id="KW-0472">Membrane</keyword>
<dbReference type="RefSeq" id="WP_238313559.1">
    <property type="nucleotide sequence ID" value="NZ_BPQV01000014.1"/>
</dbReference>
<name>A0ABQ4TEW5_METOR</name>
<dbReference type="Proteomes" id="UP001055156">
    <property type="component" value="Unassembled WGS sequence"/>
</dbReference>
<keyword evidence="1" id="KW-0812">Transmembrane</keyword>